<dbReference type="EMBL" id="JADFTS010000002">
    <property type="protein sequence ID" value="KAF9620679.1"/>
    <property type="molecule type" value="Genomic_DNA"/>
</dbReference>
<dbReference type="PANTHER" id="PTHR42908:SF10">
    <property type="entry name" value="EUKARYOTIC TRANSLATION ELONGATION FACTOR 2"/>
    <property type="match status" value="1"/>
</dbReference>
<dbReference type="InterPro" id="IPR020568">
    <property type="entry name" value="Ribosomal_Su5_D2-typ_SF"/>
</dbReference>
<dbReference type="Gene3D" id="3.30.70.870">
    <property type="entry name" value="Elongation Factor G (Translational Gtpase), domain 3"/>
    <property type="match status" value="1"/>
</dbReference>
<dbReference type="Pfam" id="PF14492">
    <property type="entry name" value="EFG_III"/>
    <property type="match status" value="1"/>
</dbReference>
<evidence type="ECO:0000313" key="9">
    <source>
        <dbReference type="Proteomes" id="UP000631114"/>
    </source>
</evidence>
<comment type="caution">
    <text evidence="8">The sequence shown here is derived from an EMBL/GenBank/DDBJ whole genome shotgun (WGS) entry which is preliminary data.</text>
</comment>
<dbReference type="CDD" id="cd04096">
    <property type="entry name" value="eEF2_snRNP_like_C"/>
    <property type="match status" value="1"/>
</dbReference>
<dbReference type="InterPro" id="IPR005517">
    <property type="entry name" value="Transl_elong_EFG/EF2_IV"/>
</dbReference>
<evidence type="ECO:0000256" key="2">
    <source>
        <dbReference type="ARBA" id="ARBA00022741"/>
    </source>
</evidence>
<keyword evidence="5" id="KW-0342">GTP-binding</keyword>
<dbReference type="InterPro" id="IPR035647">
    <property type="entry name" value="EFG_III/V"/>
</dbReference>
<dbReference type="CDD" id="cd16261">
    <property type="entry name" value="EF2_snRNP_III"/>
    <property type="match status" value="1"/>
</dbReference>
<dbReference type="Pfam" id="PF00679">
    <property type="entry name" value="EFG_C"/>
    <property type="match status" value="1"/>
</dbReference>
<dbReference type="AlphaFoldDB" id="A0A835MB98"/>
<protein>
    <recommendedName>
        <fullName evidence="10">Elongation factor 2</fullName>
    </recommendedName>
</protein>
<name>A0A835MB98_9MAGN</name>
<evidence type="ECO:0008006" key="10">
    <source>
        <dbReference type="Google" id="ProtNLM"/>
    </source>
</evidence>
<dbReference type="Gene3D" id="3.30.70.240">
    <property type="match status" value="1"/>
</dbReference>
<dbReference type="GO" id="GO:0005829">
    <property type="term" value="C:cytosol"/>
    <property type="evidence" value="ECO:0007669"/>
    <property type="project" value="TreeGrafter"/>
</dbReference>
<dbReference type="Proteomes" id="UP000631114">
    <property type="component" value="Unassembled WGS sequence"/>
</dbReference>
<dbReference type="GO" id="GO:0003924">
    <property type="term" value="F:GTPase activity"/>
    <property type="evidence" value="ECO:0007669"/>
    <property type="project" value="TreeGrafter"/>
</dbReference>
<dbReference type="OrthoDB" id="203at2759"/>
<dbReference type="GO" id="GO:1990904">
    <property type="term" value="C:ribonucleoprotein complex"/>
    <property type="evidence" value="ECO:0007669"/>
    <property type="project" value="TreeGrafter"/>
</dbReference>
<feature type="domain" description="Elongation factor EFG" evidence="6">
    <location>
        <begin position="333"/>
        <end position="423"/>
    </location>
</feature>
<evidence type="ECO:0000259" key="7">
    <source>
        <dbReference type="SMART" id="SM00889"/>
    </source>
</evidence>
<evidence type="ECO:0000259" key="6">
    <source>
        <dbReference type="SMART" id="SM00838"/>
    </source>
</evidence>
<organism evidence="8 9">
    <name type="scientific">Coptis chinensis</name>
    <dbReference type="NCBI Taxonomy" id="261450"/>
    <lineage>
        <taxon>Eukaryota</taxon>
        <taxon>Viridiplantae</taxon>
        <taxon>Streptophyta</taxon>
        <taxon>Embryophyta</taxon>
        <taxon>Tracheophyta</taxon>
        <taxon>Spermatophyta</taxon>
        <taxon>Magnoliopsida</taxon>
        <taxon>Ranunculales</taxon>
        <taxon>Ranunculaceae</taxon>
        <taxon>Coptidoideae</taxon>
        <taxon>Coptis</taxon>
    </lineage>
</organism>
<keyword evidence="3" id="KW-0251">Elongation factor</keyword>
<dbReference type="SMART" id="SM00889">
    <property type="entry name" value="EFG_IV"/>
    <property type="match status" value="1"/>
</dbReference>
<dbReference type="SUPFAM" id="SSF54980">
    <property type="entry name" value="EF-G C-terminal domain-like"/>
    <property type="match status" value="2"/>
</dbReference>
<evidence type="ECO:0000256" key="4">
    <source>
        <dbReference type="ARBA" id="ARBA00022917"/>
    </source>
</evidence>
<keyword evidence="1" id="KW-0963">Cytoplasm</keyword>
<dbReference type="GO" id="GO:0005525">
    <property type="term" value="F:GTP binding"/>
    <property type="evidence" value="ECO:0007669"/>
    <property type="project" value="UniProtKB-KW"/>
</dbReference>
<keyword evidence="4" id="KW-0648">Protein biosynthesis</keyword>
<dbReference type="InterPro" id="IPR009000">
    <property type="entry name" value="Transl_B-barrel_sf"/>
</dbReference>
<proteinExistence type="predicted"/>
<accession>A0A835MB98</accession>
<evidence type="ECO:0000256" key="1">
    <source>
        <dbReference type="ARBA" id="ARBA00022490"/>
    </source>
</evidence>
<gene>
    <name evidence="8" type="ORF">IFM89_013979</name>
</gene>
<evidence type="ECO:0000256" key="3">
    <source>
        <dbReference type="ARBA" id="ARBA00022768"/>
    </source>
</evidence>
<dbReference type="Gene3D" id="3.30.230.10">
    <property type="match status" value="2"/>
</dbReference>
<reference evidence="8 9" key="1">
    <citation type="submission" date="2020-10" db="EMBL/GenBank/DDBJ databases">
        <title>The Coptis chinensis genome and diversification of protoberbering-type alkaloids.</title>
        <authorList>
            <person name="Wang B."/>
            <person name="Shu S."/>
            <person name="Song C."/>
            <person name="Liu Y."/>
        </authorList>
    </citation>
    <scope>NUCLEOTIDE SEQUENCE [LARGE SCALE GENOMIC DNA]</scope>
    <source>
        <strain evidence="8">HL-2020</strain>
        <tissue evidence="8">Leaf</tissue>
    </source>
</reference>
<dbReference type="FunFam" id="3.30.70.240:FF:000003">
    <property type="entry name" value="Translation elongation factor 2"/>
    <property type="match status" value="1"/>
</dbReference>
<sequence length="453" mass="49956">MMIHHLPSPSKAQRYCVENLYEGPLHDKYAEAIRNCDPEGPLMLYVSKMIPASDKGRFFAFGHVFAGKVSTGSKESVEDVPCGNTVGLVGLDQFITKNTTLTNEKEVEAHPIHAMKFSVSPVVRVAVQCKVASDLPKLVEGLKCLAKSDPLVMCTIEESGEHVIAGVGELHVEICLKDLVDDFMGGAEIIKSDPVVSFRETVLGKSGRSVMSKSPNKHNRLYMEARLLEDGLAEAIEDGRIGPRDDPKVRSMILSEEFGWDNDLAKKIWCFGPETTGPNMVVDRCISDEEMRGICFEVCDAVLHSDAIHRGGDQVISMARKAIYASQMTAKPRLLEPVYMVEIQAPEHALSWIGGVMNQKRGYVFEEMQIPGTPLYNIKAHLPVRESFGFSGQLRAATSGLASTAQCVLDHWDMMSSDPLEAGSQAATLVSEIRRRKGLKEQMTPLSEFEDEL</sequence>
<dbReference type="GO" id="GO:0003746">
    <property type="term" value="F:translation elongation factor activity"/>
    <property type="evidence" value="ECO:0007669"/>
    <property type="project" value="UniProtKB-KW"/>
</dbReference>
<keyword evidence="9" id="KW-1185">Reference proteome</keyword>
<dbReference type="SUPFAM" id="SSF54211">
    <property type="entry name" value="Ribosomal protein S5 domain 2-like"/>
    <property type="match status" value="1"/>
</dbReference>
<dbReference type="FunFam" id="3.30.70.870:FF:000002">
    <property type="entry name" value="Translation elongation factor 2"/>
    <property type="match status" value="1"/>
</dbReference>
<evidence type="ECO:0000256" key="5">
    <source>
        <dbReference type="ARBA" id="ARBA00023134"/>
    </source>
</evidence>
<dbReference type="SMART" id="SM00838">
    <property type="entry name" value="EFG_C"/>
    <property type="match status" value="1"/>
</dbReference>
<dbReference type="InterPro" id="IPR014721">
    <property type="entry name" value="Ribsml_uS5_D2-typ_fold_subgr"/>
</dbReference>
<dbReference type="InterPro" id="IPR041095">
    <property type="entry name" value="EFG_II"/>
</dbReference>
<evidence type="ECO:0000313" key="8">
    <source>
        <dbReference type="EMBL" id="KAF9620679.1"/>
    </source>
</evidence>
<dbReference type="GO" id="GO:0043022">
    <property type="term" value="F:ribosome binding"/>
    <property type="evidence" value="ECO:0007669"/>
    <property type="project" value="TreeGrafter"/>
</dbReference>
<dbReference type="Gene3D" id="2.40.30.10">
    <property type="entry name" value="Translation factors"/>
    <property type="match status" value="2"/>
</dbReference>
<feature type="domain" description="Translation elongation factor EFG/EF2" evidence="7">
    <location>
        <begin position="240"/>
        <end position="331"/>
    </location>
</feature>
<dbReference type="InterPro" id="IPR000640">
    <property type="entry name" value="EFG_V-like"/>
</dbReference>
<keyword evidence="2" id="KW-0547">Nucleotide-binding</keyword>
<dbReference type="SUPFAM" id="SSF50447">
    <property type="entry name" value="Translation proteins"/>
    <property type="match status" value="1"/>
</dbReference>
<dbReference type="CDD" id="cd01681">
    <property type="entry name" value="aeEF2_snRNP_like_IV"/>
    <property type="match status" value="1"/>
</dbReference>
<dbReference type="PANTHER" id="PTHR42908">
    <property type="entry name" value="TRANSLATION ELONGATION FACTOR-RELATED"/>
    <property type="match status" value="1"/>
</dbReference>